<dbReference type="EMBL" id="CP021111">
    <property type="protein sequence ID" value="ARP93276.1"/>
    <property type="molecule type" value="Genomic_DNA"/>
</dbReference>
<feature type="region of interest" description="Disordered" evidence="2">
    <location>
        <begin position="611"/>
        <end position="648"/>
    </location>
</feature>
<name>A0A1W6Z774_9BORD</name>
<gene>
    <name evidence="4" type="ORF">CAL15_02065</name>
</gene>
<dbReference type="NCBIfam" id="TIGR01414">
    <property type="entry name" value="autotrans_barl"/>
    <property type="match status" value="1"/>
</dbReference>
<protein>
    <submittedName>
        <fullName evidence="4">Autotransporter outer membrane beta-barrel domain-containing protein</fullName>
    </submittedName>
</protein>
<dbReference type="InterPro" id="IPR005546">
    <property type="entry name" value="Autotransporte_beta"/>
</dbReference>
<dbReference type="SUPFAM" id="SSF103515">
    <property type="entry name" value="Autotransporter"/>
    <property type="match status" value="1"/>
</dbReference>
<dbReference type="NCBIfam" id="TIGR04393">
    <property type="entry name" value="rpt_T5SS_PEPC"/>
    <property type="match status" value="5"/>
</dbReference>
<organism evidence="4 5">
    <name type="scientific">Bordetella genomosp. 13</name>
    <dbReference type="NCBI Taxonomy" id="463040"/>
    <lineage>
        <taxon>Bacteria</taxon>
        <taxon>Pseudomonadati</taxon>
        <taxon>Pseudomonadota</taxon>
        <taxon>Betaproteobacteria</taxon>
        <taxon>Burkholderiales</taxon>
        <taxon>Alcaligenaceae</taxon>
        <taxon>Bordetella</taxon>
    </lineage>
</organism>
<dbReference type="Proteomes" id="UP000194161">
    <property type="component" value="Chromosome"/>
</dbReference>
<dbReference type="SMART" id="SM00869">
    <property type="entry name" value="Autotransporter"/>
    <property type="match status" value="1"/>
</dbReference>
<dbReference type="PROSITE" id="PS51208">
    <property type="entry name" value="AUTOTRANSPORTER"/>
    <property type="match status" value="1"/>
</dbReference>
<dbReference type="STRING" id="463040.CAL15_02065"/>
<keyword evidence="5" id="KW-1185">Reference proteome</keyword>
<dbReference type="InterPro" id="IPR013425">
    <property type="entry name" value="Autotrns_rpt"/>
</dbReference>
<dbReference type="AlphaFoldDB" id="A0A1W6Z774"/>
<dbReference type="InterPro" id="IPR012332">
    <property type="entry name" value="Autotransporter_pectin_lyase_C"/>
</dbReference>
<evidence type="ECO:0000313" key="5">
    <source>
        <dbReference type="Proteomes" id="UP000194161"/>
    </source>
</evidence>
<dbReference type="InterPro" id="IPR006315">
    <property type="entry name" value="OM_autotransptr_brl_dom"/>
</dbReference>
<dbReference type="PANTHER" id="PTHR35037:SF3">
    <property type="entry name" value="C-TERMINAL REGION OF AIDA-LIKE PROTEIN"/>
    <property type="match status" value="1"/>
</dbReference>
<dbReference type="PANTHER" id="PTHR35037">
    <property type="entry name" value="C-TERMINAL REGION OF AIDA-LIKE PROTEIN"/>
    <property type="match status" value="1"/>
</dbReference>
<dbReference type="RefSeq" id="WP_086077113.1">
    <property type="nucleotide sequence ID" value="NZ_CP021111.1"/>
</dbReference>
<accession>A0A1W6Z774</accession>
<evidence type="ECO:0000256" key="2">
    <source>
        <dbReference type="SAM" id="MobiDB-lite"/>
    </source>
</evidence>
<dbReference type="GO" id="GO:0019867">
    <property type="term" value="C:outer membrane"/>
    <property type="evidence" value="ECO:0007669"/>
    <property type="project" value="InterPro"/>
</dbReference>
<proteinExistence type="predicted"/>
<dbReference type="InterPro" id="IPR036709">
    <property type="entry name" value="Autotransporte_beta_dom_sf"/>
</dbReference>
<dbReference type="InterPro" id="IPR030895">
    <property type="entry name" value="T5SS_PEPC_rpt"/>
</dbReference>
<feature type="compositionally biased region" description="Low complexity" evidence="2">
    <location>
        <begin position="618"/>
        <end position="648"/>
    </location>
</feature>
<evidence type="ECO:0000313" key="4">
    <source>
        <dbReference type="EMBL" id="ARP93276.1"/>
    </source>
</evidence>
<dbReference type="Pfam" id="PF18883">
    <property type="entry name" value="AC_1"/>
    <property type="match status" value="1"/>
</dbReference>
<dbReference type="NCBIfam" id="TIGR02601">
    <property type="entry name" value="autotrns_rpt"/>
    <property type="match status" value="1"/>
</dbReference>
<dbReference type="InterPro" id="IPR043990">
    <property type="entry name" value="AC_1"/>
</dbReference>
<dbReference type="Pfam" id="PF03797">
    <property type="entry name" value="Autotransporter"/>
    <property type="match status" value="1"/>
</dbReference>
<evidence type="ECO:0000259" key="3">
    <source>
        <dbReference type="PROSITE" id="PS51208"/>
    </source>
</evidence>
<dbReference type="SUPFAM" id="SSF51126">
    <property type="entry name" value="Pectin lyase-like"/>
    <property type="match status" value="1"/>
</dbReference>
<dbReference type="Gene3D" id="2.160.20.20">
    <property type="match status" value="1"/>
</dbReference>
<dbReference type="InterPro" id="IPR051551">
    <property type="entry name" value="Autotransporter_adhesion"/>
</dbReference>
<dbReference type="InterPro" id="IPR011050">
    <property type="entry name" value="Pectin_lyase_fold/virulence"/>
</dbReference>
<keyword evidence="1" id="KW-0732">Signal</keyword>
<dbReference type="Gene3D" id="2.40.128.130">
    <property type="entry name" value="Autotransporter beta-domain"/>
    <property type="match status" value="1"/>
</dbReference>
<dbReference type="KEGG" id="bgm:CAL15_02065"/>
<reference evidence="4 5" key="1">
    <citation type="submission" date="2017-05" db="EMBL/GenBank/DDBJ databases">
        <title>Complete and WGS of Bordetella genogroups.</title>
        <authorList>
            <person name="Spilker T."/>
            <person name="LiPuma J."/>
        </authorList>
    </citation>
    <scope>NUCLEOTIDE SEQUENCE [LARGE SCALE GENOMIC DNA]</scope>
    <source>
        <strain evidence="4 5">AU7206</strain>
    </source>
</reference>
<dbReference type="OrthoDB" id="8613300at2"/>
<feature type="domain" description="Autotransporter" evidence="3">
    <location>
        <begin position="686"/>
        <end position="964"/>
    </location>
</feature>
<dbReference type="CDD" id="cd01344">
    <property type="entry name" value="PL2_Passenger_AT"/>
    <property type="match status" value="1"/>
</dbReference>
<evidence type="ECO:0000256" key="1">
    <source>
        <dbReference type="ARBA" id="ARBA00022729"/>
    </source>
</evidence>
<dbReference type="Pfam" id="PF12951">
    <property type="entry name" value="PATR"/>
    <property type="match status" value="1"/>
</dbReference>
<sequence length="964" mass="97465">MANKTTSVARNTGLSGRHAGHIFQAQDAVLGDIAGRRGRGAKGKDATACHHRSVLSAALVTLFCTFDGFGIASAQSVTGLGQVGPGTVQSPEWIVGDDLVVGDTADGTLTITAGGTVSNLSAYIGNYAGSNGTVVVSGADGSGAASRWTSSGQVNIGVEVGGNGTVRILDGGVADSSQSVLLGLDSTSVGNITVSGSASTWTISRTASLYIGDLGTGTVQIDDGGAVRSGQGLIGVSGGGNGRVTVSGPASIWDTVANIYAGFEGTGELEVLDGATVSTVGSAGPTSAASVYIGYGTGGSGTVTVSSSTGDISTLTATDRVEVGRNGAGTLTIERGGLVRAESNTHIAIFSGSTGTLDLNGDASGRGVLETGSVVHGEGTAALNIDGGILRALRNQSDYLNGFATQAVGAEGAWFDTDSYDVVINTGFSGTSSFNKLGGGILTLTGDSSAFTGNTEIQAGTLQVDGIVGGPTTVWAGARLTGTGQVGPTVNRGTIAPGPRSGFGTLTIAGDYAASGGNLAIRTRLGDDSSPTDRLVITGATSGVTPVTVTNVGGEGAPTQHGIQIVQVNGASDGRFDLANGDYVIGGQPALVAGAYGYVLEKDAADGDWYLRSSLTNPGSPDPDGATPPGGVTPPDGGSAAPGGSSAPPLYQPGVPVYEAYANTLMSLSQLPTLRQRVGNRLYDPRGAGRNGVWARVEGTTARLEPSVSTTGSRQDIDSWKAQFGVDRILSGEQGGSRLVGGFTVHYGTADTHVSSGHGNGRVDTTAYGLGPTLTWYGKDGAYVDAQAQATWFDSDLSSGLAGRLANGKSAHSYGLSLEAGKAYAVKEGFSLIPQAQLSYVSTRFNRFDDRFGAQVESDKGDSLQGRLGVALDYTRSWDDGGGKTREASIYGVVNVKHEFLDGARVQVAGVPVESRMGRTWGGVGVGGNYSWGERYALYGEVGTDADFSGSYAVTATAGFRMMF</sequence>